<dbReference type="PANTHER" id="PTHR45527">
    <property type="entry name" value="NONRIBOSOMAL PEPTIDE SYNTHETASE"/>
    <property type="match status" value="1"/>
</dbReference>
<dbReference type="InterPro" id="IPR023213">
    <property type="entry name" value="CAT-like_dom_sf"/>
</dbReference>
<dbReference type="PROSITE" id="PS50075">
    <property type="entry name" value="CARRIER"/>
    <property type="match status" value="1"/>
</dbReference>
<dbReference type="AlphaFoldDB" id="A0A646KUG5"/>
<feature type="domain" description="Carrier" evidence="5">
    <location>
        <begin position="313"/>
        <end position="387"/>
    </location>
</feature>
<name>A0A646KUG5_STRJU</name>
<comment type="similarity">
    <text evidence="2">Belongs to the ATP-dependent AMP-binding enzyme family.</text>
</comment>
<dbReference type="Pfam" id="PF00668">
    <property type="entry name" value="Condensation"/>
    <property type="match status" value="1"/>
</dbReference>
<dbReference type="InterPro" id="IPR001242">
    <property type="entry name" value="Condensation_dom"/>
</dbReference>
<dbReference type="Pfam" id="PF00501">
    <property type="entry name" value="AMP-binding"/>
    <property type="match status" value="1"/>
</dbReference>
<dbReference type="SUPFAM" id="SSF47336">
    <property type="entry name" value="ACP-like"/>
    <property type="match status" value="1"/>
</dbReference>
<dbReference type="SUPFAM" id="SSF56801">
    <property type="entry name" value="Acetyl-CoA synthetase-like"/>
    <property type="match status" value="1"/>
</dbReference>
<dbReference type="Gene3D" id="3.30.559.10">
    <property type="entry name" value="Chloramphenicol acetyltransferase-like domain"/>
    <property type="match status" value="1"/>
</dbReference>
<dbReference type="InterPro" id="IPR036736">
    <property type="entry name" value="ACP-like_sf"/>
</dbReference>
<dbReference type="GO" id="GO:0017000">
    <property type="term" value="P:antibiotic biosynthetic process"/>
    <property type="evidence" value="ECO:0007669"/>
    <property type="project" value="UniProtKB-ARBA"/>
</dbReference>
<dbReference type="GO" id="GO:0044550">
    <property type="term" value="P:secondary metabolite biosynthetic process"/>
    <property type="evidence" value="ECO:0007669"/>
    <property type="project" value="TreeGrafter"/>
</dbReference>
<dbReference type="Pfam" id="PF13193">
    <property type="entry name" value="AMP-binding_C"/>
    <property type="match status" value="1"/>
</dbReference>
<reference evidence="6 7" key="1">
    <citation type="submission" date="2019-05" db="EMBL/GenBank/DDBJ databases">
        <title>Comparative genomics and metabolomics analyses of clavulanic acid producing Streptomyces species provides insight into specialized metabolism and evolution of beta-lactam biosynthetic gene clusters.</title>
        <authorList>
            <person name="Moore M.A."/>
            <person name="Cruz-Morales P."/>
            <person name="Barona Gomez F."/>
            <person name="Kapil T."/>
        </authorList>
    </citation>
    <scope>NUCLEOTIDE SEQUENCE [LARGE SCALE GENOMIC DNA]</scope>
    <source>
        <strain evidence="6 7">NRRL 5741</strain>
    </source>
</reference>
<dbReference type="CDD" id="cd05930">
    <property type="entry name" value="A_NRPS"/>
    <property type="match status" value="1"/>
</dbReference>
<dbReference type="EMBL" id="VCLA01000202">
    <property type="protein sequence ID" value="MQT05501.1"/>
    <property type="molecule type" value="Genomic_DNA"/>
</dbReference>
<dbReference type="FunFam" id="2.30.38.10:FF:000001">
    <property type="entry name" value="Non-ribosomal peptide synthetase PvdI"/>
    <property type="match status" value="1"/>
</dbReference>
<accession>A0A646KUG5</accession>
<dbReference type="InterPro" id="IPR045851">
    <property type="entry name" value="AMP-bd_C_sf"/>
</dbReference>
<dbReference type="Gene3D" id="3.30.300.30">
    <property type="match status" value="1"/>
</dbReference>
<dbReference type="GO" id="GO:0008610">
    <property type="term" value="P:lipid biosynthetic process"/>
    <property type="evidence" value="ECO:0007669"/>
    <property type="project" value="UniProtKB-ARBA"/>
</dbReference>
<evidence type="ECO:0000313" key="6">
    <source>
        <dbReference type="EMBL" id="MQT05501.1"/>
    </source>
</evidence>
<evidence type="ECO:0000256" key="2">
    <source>
        <dbReference type="ARBA" id="ARBA00006432"/>
    </source>
</evidence>
<feature type="non-terminal residue" evidence="6">
    <location>
        <position position="585"/>
    </location>
</feature>
<dbReference type="RefSeq" id="WP_153527072.1">
    <property type="nucleotide sequence ID" value="NZ_VCLA01000202.1"/>
</dbReference>
<dbReference type="OrthoDB" id="2472181at2"/>
<dbReference type="InterPro" id="IPR042099">
    <property type="entry name" value="ANL_N_sf"/>
</dbReference>
<evidence type="ECO:0000256" key="3">
    <source>
        <dbReference type="ARBA" id="ARBA00022450"/>
    </source>
</evidence>
<comment type="caution">
    <text evidence="6">The sequence shown here is derived from an EMBL/GenBank/DDBJ whole genome shotgun (WGS) entry which is preliminary data.</text>
</comment>
<sequence length="585" mass="61437">ALQFASFSFDAAVLDVAVTLAAGGTLAIASSEERTEPEALAEMIRTTGVEVASVVPSLLGVLDPESVPGVRQWIVGAERVTANLASRWTPHAQVWNAYGPTEATVICSTGPIAPAITADDLPPSIGAPIGNAQVYVLDGFLQPVPVGVTGELYVAGTGLARGYVGRPDLTAERFVACPYGGRMYRSGDLARWTADGQLLFAGRADEQVKIRGFRVEPGEIEAVLASHETVGQAAVVVREDQPGSRRLVAYVVPAADSEIDVDALRELAGVRLPEYMVPSVIVPLDALPLTANDKLDRAALPVPETPEGTRGRDAETPVEETLCALFAEALGVERVGADDSFFELGGDSIMSMLLVSSARRAGLVITARQVFERQTPAGLAAVAGAVGDGVPVGGGESGVGEIPLTPVMHQLIERVGPDLINQVTQSSLVVSPVGLDFAVLTRAVQALVDHHDVLRARLENGDVRQLVVPAAGSVPVDPWVRRVDVGGLDGQALRQLFVEESRAAVHRLDPEGGVMLQVVWFDAGPDAQGRLFLVVDHLVVDGVSWRALVPDLAEAYAGLAAGRDAGLQAVPTSFRHWARGLAGQA</sequence>
<dbReference type="Gene3D" id="1.10.1200.10">
    <property type="entry name" value="ACP-like"/>
    <property type="match status" value="1"/>
</dbReference>
<keyword evidence="7" id="KW-1185">Reference proteome</keyword>
<dbReference type="GO" id="GO:0043041">
    <property type="term" value="P:amino acid activation for nonribosomal peptide biosynthetic process"/>
    <property type="evidence" value="ECO:0007669"/>
    <property type="project" value="TreeGrafter"/>
</dbReference>
<keyword evidence="4" id="KW-0597">Phosphoprotein</keyword>
<dbReference type="FunFam" id="1.10.1200.10:FF:000005">
    <property type="entry name" value="Nonribosomal peptide synthetase 1"/>
    <property type="match status" value="1"/>
</dbReference>
<dbReference type="InterPro" id="IPR009081">
    <property type="entry name" value="PP-bd_ACP"/>
</dbReference>
<organism evidence="6 7">
    <name type="scientific">Streptomyces jumonjinensis</name>
    <dbReference type="NCBI Taxonomy" id="1945"/>
    <lineage>
        <taxon>Bacteria</taxon>
        <taxon>Bacillati</taxon>
        <taxon>Actinomycetota</taxon>
        <taxon>Actinomycetes</taxon>
        <taxon>Kitasatosporales</taxon>
        <taxon>Streptomycetaceae</taxon>
        <taxon>Streptomyces</taxon>
    </lineage>
</organism>
<evidence type="ECO:0000256" key="1">
    <source>
        <dbReference type="ARBA" id="ARBA00001957"/>
    </source>
</evidence>
<dbReference type="SMART" id="SM00823">
    <property type="entry name" value="PKS_PP"/>
    <property type="match status" value="1"/>
</dbReference>
<gene>
    <name evidence="6" type="ORF">FF041_37025</name>
</gene>
<dbReference type="Proteomes" id="UP000419138">
    <property type="component" value="Unassembled WGS sequence"/>
</dbReference>
<dbReference type="Pfam" id="PF00550">
    <property type="entry name" value="PP-binding"/>
    <property type="match status" value="1"/>
</dbReference>
<dbReference type="InterPro" id="IPR006162">
    <property type="entry name" value="Ppantetheine_attach_site"/>
</dbReference>
<dbReference type="InterPro" id="IPR020806">
    <property type="entry name" value="PKS_PP-bd"/>
</dbReference>
<evidence type="ECO:0000259" key="5">
    <source>
        <dbReference type="PROSITE" id="PS50075"/>
    </source>
</evidence>
<comment type="cofactor">
    <cofactor evidence="1">
        <name>pantetheine 4'-phosphate</name>
        <dbReference type="ChEBI" id="CHEBI:47942"/>
    </cofactor>
</comment>
<dbReference type="Gene3D" id="3.40.50.12780">
    <property type="entry name" value="N-terminal domain of ligase-like"/>
    <property type="match status" value="1"/>
</dbReference>
<dbReference type="GO" id="GO:0005737">
    <property type="term" value="C:cytoplasm"/>
    <property type="evidence" value="ECO:0007669"/>
    <property type="project" value="TreeGrafter"/>
</dbReference>
<evidence type="ECO:0000256" key="4">
    <source>
        <dbReference type="ARBA" id="ARBA00022553"/>
    </source>
</evidence>
<dbReference type="SUPFAM" id="SSF52777">
    <property type="entry name" value="CoA-dependent acyltransferases"/>
    <property type="match status" value="1"/>
</dbReference>
<dbReference type="FunFam" id="3.30.300.30:FF:000010">
    <property type="entry name" value="Enterobactin synthetase component F"/>
    <property type="match status" value="1"/>
</dbReference>
<dbReference type="GO" id="GO:0003824">
    <property type="term" value="F:catalytic activity"/>
    <property type="evidence" value="ECO:0007669"/>
    <property type="project" value="InterPro"/>
</dbReference>
<dbReference type="PROSITE" id="PS00012">
    <property type="entry name" value="PHOSPHOPANTETHEINE"/>
    <property type="match status" value="1"/>
</dbReference>
<proteinExistence type="inferred from homology"/>
<feature type="non-terminal residue" evidence="6">
    <location>
        <position position="1"/>
    </location>
</feature>
<keyword evidence="3" id="KW-0596">Phosphopantetheine</keyword>
<dbReference type="InterPro" id="IPR000873">
    <property type="entry name" value="AMP-dep_synth/lig_dom"/>
</dbReference>
<evidence type="ECO:0000313" key="7">
    <source>
        <dbReference type="Proteomes" id="UP000419138"/>
    </source>
</evidence>
<dbReference type="PANTHER" id="PTHR45527:SF1">
    <property type="entry name" value="FATTY ACID SYNTHASE"/>
    <property type="match status" value="1"/>
</dbReference>
<protein>
    <submittedName>
        <fullName evidence="6">Non-ribosomal peptide synthetase</fullName>
    </submittedName>
</protein>
<dbReference type="GO" id="GO:0031177">
    <property type="term" value="F:phosphopantetheine binding"/>
    <property type="evidence" value="ECO:0007669"/>
    <property type="project" value="InterPro"/>
</dbReference>
<dbReference type="InterPro" id="IPR025110">
    <property type="entry name" value="AMP-bd_C"/>
</dbReference>